<organism evidence="2 3">
    <name type="scientific">Basidiobolus ranarum</name>
    <dbReference type="NCBI Taxonomy" id="34480"/>
    <lineage>
        <taxon>Eukaryota</taxon>
        <taxon>Fungi</taxon>
        <taxon>Fungi incertae sedis</taxon>
        <taxon>Zoopagomycota</taxon>
        <taxon>Entomophthoromycotina</taxon>
        <taxon>Basidiobolomycetes</taxon>
        <taxon>Basidiobolales</taxon>
        <taxon>Basidiobolaceae</taxon>
        <taxon>Basidiobolus</taxon>
    </lineage>
</organism>
<feature type="region of interest" description="Disordered" evidence="1">
    <location>
        <begin position="433"/>
        <end position="499"/>
    </location>
</feature>
<dbReference type="EMBL" id="JASJQH010007697">
    <property type="protein sequence ID" value="KAK9702770.1"/>
    <property type="molecule type" value="Genomic_DNA"/>
</dbReference>
<reference evidence="2 3" key="1">
    <citation type="submission" date="2023-04" db="EMBL/GenBank/DDBJ databases">
        <title>Genome of Basidiobolus ranarum AG-B5.</title>
        <authorList>
            <person name="Stajich J.E."/>
            <person name="Carter-House D."/>
            <person name="Gryganskyi A."/>
        </authorList>
    </citation>
    <scope>NUCLEOTIDE SEQUENCE [LARGE SCALE GENOMIC DNA]</scope>
    <source>
        <strain evidence="2 3">AG-B5</strain>
    </source>
</reference>
<sequence>MRVVKYHLGTYTYRNQRFPLCLYHFLQLKNSIGRAFTFHLKLRDLDQIFCETTAGYIYNTKVLDSCKDGKSQYVLTEGNGDIYVEAHVVEEIARQVGEKMLVELCRLDEVSIKSGEAKNILGPLRNITLDEAIEVVEDEIHVSAGLNSGQTEVHVKTEELIDSSGFHIPRLSRSPQLDKTVRRVRSLNGMAIEEVLDRRSIIFDRLSTGGIPPRKMGPISEDYARQLVNHRFPHDSDHSSSHSPPSHAATPIGMLDGDSKERKRKRPITPLSSGIAGNKPGPTVTATTEYNRGSTHVVEDVTEHIRALHRQQKQQQHNAQPQGTISDGHHYMRHLQTNVGHDIPPKSSGLTRGKNTRNLTIYTPSYEETTGAPKSAPIHSTMGNSGLRIYPSQSAQLYSGINGQGLAPPNTAIPYDPSRYTRGISSYHPPGYMGATPTVKSNAPPQDPSVNIPQPSVPPRPVTAHPYSSQATYYSNKTYPQRTSPSKSISHTAPSNNQLGSKQQFMSLFESLFDNVDSARGLKVQLEDQIRKSTTLLQTLQASGPMIEGLVRSHFRDMQGQFIEKYDASIEDIVKRLDRIEERQLYVDQQRSKGLNQDVSTENHKESSSRPELPTAEGDDSSELPSPPPILSHPRLDKEGHLTRVVKSQGVSSDMKTRDYEEMIKGLVDRLETLERRIDQH</sequence>
<accession>A0ABR2VVE8</accession>
<feature type="region of interest" description="Disordered" evidence="1">
    <location>
        <begin position="588"/>
        <end position="658"/>
    </location>
</feature>
<comment type="caution">
    <text evidence="2">The sequence shown here is derived from an EMBL/GenBank/DDBJ whole genome shotgun (WGS) entry which is preliminary data.</text>
</comment>
<evidence type="ECO:0000313" key="3">
    <source>
        <dbReference type="Proteomes" id="UP001479436"/>
    </source>
</evidence>
<evidence type="ECO:0000313" key="2">
    <source>
        <dbReference type="EMBL" id="KAK9702770.1"/>
    </source>
</evidence>
<feature type="compositionally biased region" description="Polar residues" evidence="1">
    <location>
        <begin position="284"/>
        <end position="293"/>
    </location>
</feature>
<feature type="compositionally biased region" description="Polar residues" evidence="1">
    <location>
        <begin position="588"/>
        <end position="600"/>
    </location>
</feature>
<name>A0ABR2VVE8_9FUNG</name>
<feature type="compositionally biased region" description="Polar residues" evidence="1">
    <location>
        <begin position="438"/>
        <end position="454"/>
    </location>
</feature>
<evidence type="ECO:0000256" key="1">
    <source>
        <dbReference type="SAM" id="MobiDB-lite"/>
    </source>
</evidence>
<keyword evidence="3" id="KW-1185">Reference proteome</keyword>
<protein>
    <submittedName>
        <fullName evidence="2">Uncharacterized protein</fullName>
    </submittedName>
</protein>
<dbReference type="Proteomes" id="UP001479436">
    <property type="component" value="Unassembled WGS sequence"/>
</dbReference>
<feature type="compositionally biased region" description="Polar residues" evidence="1">
    <location>
        <begin position="466"/>
        <end position="499"/>
    </location>
</feature>
<feature type="region of interest" description="Disordered" evidence="1">
    <location>
        <begin position="232"/>
        <end position="293"/>
    </location>
</feature>
<gene>
    <name evidence="2" type="ORF">K7432_011078</name>
</gene>
<proteinExistence type="predicted"/>